<dbReference type="AlphaFoldDB" id="A0A9Q1IKT1"/>
<gene>
    <name evidence="1" type="ORF">SKAU_G00330370</name>
</gene>
<accession>A0A9Q1IKT1</accession>
<reference evidence="1" key="1">
    <citation type="journal article" date="2023" name="Science">
        <title>Genome structures resolve the early diversification of teleost fishes.</title>
        <authorList>
            <person name="Parey E."/>
            <person name="Louis A."/>
            <person name="Montfort J."/>
            <person name="Bouchez O."/>
            <person name="Roques C."/>
            <person name="Iampietro C."/>
            <person name="Lluch J."/>
            <person name="Castinel A."/>
            <person name="Donnadieu C."/>
            <person name="Desvignes T."/>
            <person name="Floi Bucao C."/>
            <person name="Jouanno E."/>
            <person name="Wen M."/>
            <person name="Mejri S."/>
            <person name="Dirks R."/>
            <person name="Jansen H."/>
            <person name="Henkel C."/>
            <person name="Chen W.J."/>
            <person name="Zahm M."/>
            <person name="Cabau C."/>
            <person name="Klopp C."/>
            <person name="Thompson A.W."/>
            <person name="Robinson-Rechavi M."/>
            <person name="Braasch I."/>
            <person name="Lecointre G."/>
            <person name="Bobe J."/>
            <person name="Postlethwait J.H."/>
            <person name="Berthelot C."/>
            <person name="Roest Crollius H."/>
            <person name="Guiguen Y."/>
        </authorList>
    </citation>
    <scope>NUCLEOTIDE SEQUENCE</scope>
    <source>
        <strain evidence="1">WJC10195</strain>
    </source>
</reference>
<organism evidence="1 2">
    <name type="scientific">Synaphobranchus kaupii</name>
    <name type="common">Kaup's arrowtooth eel</name>
    <dbReference type="NCBI Taxonomy" id="118154"/>
    <lineage>
        <taxon>Eukaryota</taxon>
        <taxon>Metazoa</taxon>
        <taxon>Chordata</taxon>
        <taxon>Craniata</taxon>
        <taxon>Vertebrata</taxon>
        <taxon>Euteleostomi</taxon>
        <taxon>Actinopterygii</taxon>
        <taxon>Neopterygii</taxon>
        <taxon>Teleostei</taxon>
        <taxon>Anguilliformes</taxon>
        <taxon>Synaphobranchidae</taxon>
        <taxon>Synaphobranchus</taxon>
    </lineage>
</organism>
<dbReference type="OrthoDB" id="8948149at2759"/>
<evidence type="ECO:0000313" key="1">
    <source>
        <dbReference type="EMBL" id="KAJ8343109.1"/>
    </source>
</evidence>
<comment type="caution">
    <text evidence="1">The sequence shown here is derived from an EMBL/GenBank/DDBJ whole genome shotgun (WGS) entry which is preliminary data.</text>
</comment>
<dbReference type="Proteomes" id="UP001152622">
    <property type="component" value="Chromosome 14"/>
</dbReference>
<name>A0A9Q1IKT1_SYNKA</name>
<protein>
    <submittedName>
        <fullName evidence="1">Uncharacterized protein</fullName>
    </submittedName>
</protein>
<dbReference type="EMBL" id="JAINUF010000014">
    <property type="protein sequence ID" value="KAJ8343109.1"/>
    <property type="molecule type" value="Genomic_DNA"/>
</dbReference>
<evidence type="ECO:0000313" key="2">
    <source>
        <dbReference type="Proteomes" id="UP001152622"/>
    </source>
</evidence>
<proteinExistence type="predicted"/>
<sequence length="143" mass="15547">MVNTGAGACGLRQTGKILVLKAIVLPIFLYLGRVFPPDRATGKNITRMAFRFVWGSTMEKLKRATLLKEEKNGVRGVPDIVNIILVQGLATLVQNTQKVEKASGTFARYYATPFLRAMGQTGLGACCFLCLPKQVAAEVLPDC</sequence>
<keyword evidence="2" id="KW-1185">Reference proteome</keyword>